<evidence type="ECO:0000313" key="7">
    <source>
        <dbReference type="EMBL" id="PRD66245.1"/>
    </source>
</evidence>
<evidence type="ECO:0000259" key="3">
    <source>
        <dbReference type="PROSITE" id="PS50112"/>
    </source>
</evidence>
<dbReference type="PROSITE" id="PS50887">
    <property type="entry name" value="GGDEF"/>
    <property type="match status" value="1"/>
</dbReference>
<dbReference type="SMART" id="SM00267">
    <property type="entry name" value="GGDEF"/>
    <property type="match status" value="1"/>
</dbReference>
<dbReference type="GO" id="GO:0071732">
    <property type="term" value="P:cellular response to nitric oxide"/>
    <property type="evidence" value="ECO:0007669"/>
    <property type="project" value="UniProtKB-ARBA"/>
</dbReference>
<dbReference type="SUPFAM" id="SSF141868">
    <property type="entry name" value="EAL domain-like"/>
    <property type="match status" value="1"/>
</dbReference>
<accession>A0A2S9K790</accession>
<comment type="caution">
    <text evidence="7">The sequence shown here is derived from an EMBL/GenBank/DDBJ whole genome shotgun (WGS) entry which is preliminary data.</text>
</comment>
<feature type="domain" description="PAS" evidence="3">
    <location>
        <begin position="335"/>
        <end position="387"/>
    </location>
</feature>
<feature type="transmembrane region" description="Helical" evidence="2">
    <location>
        <begin position="12"/>
        <end position="32"/>
    </location>
</feature>
<evidence type="ECO:0000259" key="4">
    <source>
        <dbReference type="PROSITE" id="PS50113"/>
    </source>
</evidence>
<dbReference type="InterPro" id="IPR043128">
    <property type="entry name" value="Rev_trsase/Diguanyl_cyclase"/>
</dbReference>
<dbReference type="Pfam" id="PF00990">
    <property type="entry name" value="GGDEF"/>
    <property type="match status" value="1"/>
</dbReference>
<sequence>MFPSKTFRVARFPASIRIGLIYFVLASLWVWGSDWLALQLLEDHALVVQVQSLKGELFVLCTAALLFWLVRREEGAQAAVRGELERTRNQLEHFVDTSASIIYALTPDLGAKAGWRPVYVSANVWRLTGYLPADWLDRSGFWFEHLHPDDRSQVRQAWQQLQQLGTLSLRYRFQHRDGSYRWIDDQLQLYWGTDGQPFEIVGSWRDVTEQEQVQQALRDRQVKLDTFLAHAPAALAMFNRDMRYLLASQRWVQDFQLGAAGDLVGRSHDELLPELPPQWRQAYQRALAGETVQREEEPCRLPDGSERWLRWKVQPCESVDGRVESIVILAEDITARKLREQALELNASLFMNSSEGIVICDGSKRILSVNRAFSEITGYAAGEVLGQLPMLLRSGQQPRAFYRDMWRQIRRAGRWQGEILNRRKGGEPFLAWLTISLVRDQDGRVRNYYGIFHDITQRKQAEDRISQLTHYDALTGLPNRVLLRERIEAELAQAKREQEPLALMFIDVDRFKYINDSLGHRAGDALLVEMASRLEQAVRQQDTVSRMGGDEFTLLLPQMDAEQAAYLAQAIIARISAPWQFEGLELIVTPSIGIAMFPGDGQVVDALLQAGDTAMYRAKGAGGANFQFYEPGMQLSASRTLQLENALRWALERHELELHYQPQIELSTGRVTGCEALLRWTHPQLGSVAPSEFMPIAEASGLILPIGEWVLRTAVAQNKAWQQAGLAPVVMAVNVSAVQFRQTQFPALVRLVLEEAGLEPGWLELELTESVVSADPEAAIRIMKQLDSLGLQLSVDDFGTGYSSLSYLKRFPIDKLKIDQSFVRDLGSDPDSALIVSGVIAMARALGLRTTAEGVETAEQAAMLAHEGSDEVQGYWYARPMPAEQYERWLQDYLATTRAPGIV</sequence>
<feature type="domain" description="PAC" evidence="4">
    <location>
        <begin position="415"/>
        <end position="467"/>
    </location>
</feature>
<dbReference type="Pfam" id="PF08448">
    <property type="entry name" value="PAS_4"/>
    <property type="match status" value="1"/>
</dbReference>
<dbReference type="SUPFAM" id="SSF55785">
    <property type="entry name" value="PYP-like sensor domain (PAS domain)"/>
    <property type="match status" value="3"/>
</dbReference>
<dbReference type="PROSITE" id="PS50113">
    <property type="entry name" value="PAC"/>
    <property type="match status" value="3"/>
</dbReference>
<dbReference type="PANTHER" id="PTHR44757:SF2">
    <property type="entry name" value="BIOFILM ARCHITECTURE MAINTENANCE PROTEIN MBAA"/>
    <property type="match status" value="1"/>
</dbReference>
<dbReference type="CDD" id="cd01949">
    <property type="entry name" value="GGDEF"/>
    <property type="match status" value="1"/>
</dbReference>
<dbReference type="PROSITE" id="PS50112">
    <property type="entry name" value="PAS"/>
    <property type="match status" value="2"/>
</dbReference>
<dbReference type="InterPro" id="IPR029787">
    <property type="entry name" value="Nucleotide_cyclase"/>
</dbReference>
<dbReference type="SUPFAM" id="SSF55073">
    <property type="entry name" value="Nucleotide cyclase"/>
    <property type="match status" value="1"/>
</dbReference>
<dbReference type="FunFam" id="3.20.20.450:FF:000001">
    <property type="entry name" value="Cyclic di-GMP phosphodiesterase yahA"/>
    <property type="match status" value="1"/>
</dbReference>
<dbReference type="InterPro" id="IPR001633">
    <property type="entry name" value="EAL_dom"/>
</dbReference>
<dbReference type="OrthoDB" id="9813903at2"/>
<dbReference type="AlphaFoldDB" id="A0A2S9K790"/>
<dbReference type="SMART" id="SM00091">
    <property type="entry name" value="PAS"/>
    <property type="match status" value="3"/>
</dbReference>
<feature type="domain" description="EAL" evidence="5">
    <location>
        <begin position="640"/>
        <end position="894"/>
    </location>
</feature>
<dbReference type="NCBIfam" id="TIGR00254">
    <property type="entry name" value="GGDEF"/>
    <property type="match status" value="1"/>
</dbReference>
<dbReference type="InterPro" id="IPR013656">
    <property type="entry name" value="PAS_4"/>
</dbReference>
<dbReference type="CDD" id="cd00130">
    <property type="entry name" value="PAS"/>
    <property type="match status" value="3"/>
</dbReference>
<dbReference type="InterPro" id="IPR000160">
    <property type="entry name" value="GGDEF_dom"/>
</dbReference>
<keyword evidence="2" id="KW-1133">Transmembrane helix</keyword>
<feature type="domain" description="PAC" evidence="4">
    <location>
        <begin position="292"/>
        <end position="345"/>
    </location>
</feature>
<dbReference type="InterPro" id="IPR035919">
    <property type="entry name" value="EAL_sf"/>
</dbReference>
<feature type="domain" description="GGDEF" evidence="6">
    <location>
        <begin position="499"/>
        <end position="631"/>
    </location>
</feature>
<feature type="domain" description="PAS" evidence="3">
    <location>
        <begin position="87"/>
        <end position="165"/>
    </location>
</feature>
<evidence type="ECO:0000256" key="1">
    <source>
        <dbReference type="ARBA" id="ARBA00051114"/>
    </source>
</evidence>
<dbReference type="SMART" id="SM00052">
    <property type="entry name" value="EAL"/>
    <property type="match status" value="1"/>
</dbReference>
<dbReference type="InterPro" id="IPR000014">
    <property type="entry name" value="PAS"/>
</dbReference>
<protein>
    <submittedName>
        <fullName evidence="7">Two-component system response regulator</fullName>
    </submittedName>
</protein>
<proteinExistence type="predicted"/>
<keyword evidence="2" id="KW-0812">Transmembrane</keyword>
<evidence type="ECO:0000313" key="8">
    <source>
        <dbReference type="Proteomes" id="UP000238589"/>
    </source>
</evidence>
<dbReference type="InterPro" id="IPR000700">
    <property type="entry name" value="PAS-assoc_C"/>
</dbReference>
<name>A0A2S9K790_9BURK</name>
<dbReference type="Gene3D" id="3.20.20.450">
    <property type="entry name" value="EAL domain"/>
    <property type="match status" value="1"/>
</dbReference>
<dbReference type="PANTHER" id="PTHR44757">
    <property type="entry name" value="DIGUANYLATE CYCLASE DGCP"/>
    <property type="match status" value="1"/>
</dbReference>
<dbReference type="Proteomes" id="UP000238589">
    <property type="component" value="Unassembled WGS sequence"/>
</dbReference>
<gene>
    <name evidence="7" type="ORF">C6P64_05285</name>
</gene>
<dbReference type="Gene3D" id="3.30.450.20">
    <property type="entry name" value="PAS domain"/>
    <property type="match status" value="3"/>
</dbReference>
<dbReference type="CDD" id="cd01948">
    <property type="entry name" value="EAL"/>
    <property type="match status" value="1"/>
</dbReference>
<keyword evidence="8" id="KW-1185">Reference proteome</keyword>
<dbReference type="InterPro" id="IPR001610">
    <property type="entry name" value="PAC"/>
</dbReference>
<organism evidence="7 8">
    <name type="scientific">Malikia granosa</name>
    <dbReference type="NCBI Taxonomy" id="263067"/>
    <lineage>
        <taxon>Bacteria</taxon>
        <taxon>Pseudomonadati</taxon>
        <taxon>Pseudomonadota</taxon>
        <taxon>Betaproteobacteria</taxon>
        <taxon>Burkholderiales</taxon>
        <taxon>Comamonadaceae</taxon>
        <taxon>Malikia</taxon>
    </lineage>
</organism>
<dbReference type="PROSITE" id="PS50883">
    <property type="entry name" value="EAL"/>
    <property type="match status" value="1"/>
</dbReference>
<dbReference type="FunFam" id="3.30.70.270:FF:000001">
    <property type="entry name" value="Diguanylate cyclase domain protein"/>
    <property type="match status" value="1"/>
</dbReference>
<dbReference type="Pfam" id="PF08447">
    <property type="entry name" value="PAS_3"/>
    <property type="match status" value="1"/>
</dbReference>
<dbReference type="InterPro" id="IPR013655">
    <property type="entry name" value="PAS_fold_3"/>
</dbReference>
<dbReference type="Pfam" id="PF13426">
    <property type="entry name" value="PAS_9"/>
    <property type="match status" value="1"/>
</dbReference>
<evidence type="ECO:0000256" key="2">
    <source>
        <dbReference type="SAM" id="Phobius"/>
    </source>
</evidence>
<dbReference type="GO" id="GO:0071111">
    <property type="term" value="F:cyclic-guanylate-specific phosphodiesterase activity"/>
    <property type="evidence" value="ECO:0007669"/>
    <property type="project" value="UniProtKB-EC"/>
</dbReference>
<dbReference type="EMBL" id="PVLQ01000015">
    <property type="protein sequence ID" value="PRD66245.1"/>
    <property type="molecule type" value="Genomic_DNA"/>
</dbReference>
<reference evidence="7 8" key="1">
    <citation type="submission" date="2018-03" db="EMBL/GenBank/DDBJ databases">
        <title>Comparative genomics illustrates the genes involved in a hyperalkaliphilic mechanisms of Serpentinomonas isolated from highly-alkaline calcium-rich serpentinized springs.</title>
        <authorList>
            <person name="Suzuki S."/>
            <person name="Ishii S."/>
            <person name="Walworth N."/>
            <person name="Bird L."/>
            <person name="Kuenen J.G."/>
            <person name="Nealson K.H."/>
        </authorList>
    </citation>
    <scope>NUCLEOTIDE SEQUENCE [LARGE SCALE GENOMIC DNA]</scope>
    <source>
        <strain evidence="7 8">P1</strain>
    </source>
</reference>
<dbReference type="Pfam" id="PF00563">
    <property type="entry name" value="EAL"/>
    <property type="match status" value="1"/>
</dbReference>
<dbReference type="InterPro" id="IPR052155">
    <property type="entry name" value="Biofilm_reg_signaling"/>
</dbReference>
<keyword evidence="2" id="KW-0472">Membrane</keyword>
<dbReference type="InterPro" id="IPR035965">
    <property type="entry name" value="PAS-like_dom_sf"/>
</dbReference>
<comment type="catalytic activity">
    <reaction evidence="1">
        <text>3',3'-c-di-GMP + H2O = 5'-phosphoguanylyl(3'-&gt;5')guanosine + H(+)</text>
        <dbReference type="Rhea" id="RHEA:24902"/>
        <dbReference type="ChEBI" id="CHEBI:15377"/>
        <dbReference type="ChEBI" id="CHEBI:15378"/>
        <dbReference type="ChEBI" id="CHEBI:58754"/>
        <dbReference type="ChEBI" id="CHEBI:58805"/>
        <dbReference type="EC" id="3.1.4.52"/>
    </reaction>
    <physiologicalReaction direction="left-to-right" evidence="1">
        <dbReference type="Rhea" id="RHEA:24903"/>
    </physiologicalReaction>
</comment>
<evidence type="ECO:0000259" key="6">
    <source>
        <dbReference type="PROSITE" id="PS50887"/>
    </source>
</evidence>
<dbReference type="Gene3D" id="3.30.70.270">
    <property type="match status" value="1"/>
</dbReference>
<dbReference type="NCBIfam" id="TIGR00229">
    <property type="entry name" value="sensory_box"/>
    <property type="match status" value="3"/>
</dbReference>
<feature type="domain" description="PAC" evidence="4">
    <location>
        <begin position="167"/>
        <end position="219"/>
    </location>
</feature>
<dbReference type="SMART" id="SM00086">
    <property type="entry name" value="PAC"/>
    <property type="match status" value="3"/>
</dbReference>
<evidence type="ECO:0000259" key="5">
    <source>
        <dbReference type="PROSITE" id="PS50883"/>
    </source>
</evidence>